<dbReference type="PANTHER" id="PTHR42693">
    <property type="entry name" value="ARYLSULFATASE FAMILY MEMBER"/>
    <property type="match status" value="1"/>
</dbReference>
<keyword evidence="3" id="KW-0378">Hydrolase</keyword>
<dbReference type="SUPFAM" id="SSF53649">
    <property type="entry name" value="Alkaline phosphatase-like"/>
    <property type="match status" value="1"/>
</dbReference>
<dbReference type="AlphaFoldDB" id="A0A2N5WZH7"/>
<comment type="caution">
    <text evidence="7">The sequence shown here is derived from an EMBL/GenBank/DDBJ whole genome shotgun (WGS) entry which is preliminary data.</text>
</comment>
<dbReference type="InterPro" id="IPR024607">
    <property type="entry name" value="Sulfatase_CS"/>
</dbReference>
<dbReference type="InterPro" id="IPR017850">
    <property type="entry name" value="Alkaline_phosphatase_core_sf"/>
</dbReference>
<dbReference type="PROSITE" id="PS00149">
    <property type="entry name" value="SULFATASE_2"/>
    <property type="match status" value="1"/>
</dbReference>
<keyword evidence="4" id="KW-0106">Calcium</keyword>
<dbReference type="InterPro" id="IPR000917">
    <property type="entry name" value="Sulfatase_N"/>
</dbReference>
<dbReference type="InterPro" id="IPR050738">
    <property type="entry name" value="Sulfatase"/>
</dbReference>
<organism evidence="7 8">
    <name type="scientific">Pseudohalioglobus lutimaris</name>
    <dbReference type="NCBI Taxonomy" id="1737061"/>
    <lineage>
        <taxon>Bacteria</taxon>
        <taxon>Pseudomonadati</taxon>
        <taxon>Pseudomonadota</taxon>
        <taxon>Gammaproteobacteria</taxon>
        <taxon>Cellvibrionales</taxon>
        <taxon>Halieaceae</taxon>
        <taxon>Pseudohalioglobus</taxon>
    </lineage>
</organism>
<accession>A0A2N5WZH7</accession>
<dbReference type="EMBL" id="PKUS01000026">
    <property type="protein sequence ID" value="PLW67639.1"/>
    <property type="molecule type" value="Genomic_DNA"/>
</dbReference>
<evidence type="ECO:0000256" key="3">
    <source>
        <dbReference type="ARBA" id="ARBA00022801"/>
    </source>
</evidence>
<feature type="domain" description="Sulfatase N-terminal" evidence="6">
    <location>
        <begin position="40"/>
        <end position="460"/>
    </location>
</feature>
<keyword evidence="5" id="KW-0732">Signal</keyword>
<dbReference type="OrthoDB" id="974590at2"/>
<gene>
    <name evidence="7" type="ORF">C0039_16190</name>
</gene>
<evidence type="ECO:0000313" key="7">
    <source>
        <dbReference type="EMBL" id="PLW67639.1"/>
    </source>
</evidence>
<dbReference type="Gene3D" id="3.40.720.10">
    <property type="entry name" value="Alkaline Phosphatase, subunit A"/>
    <property type="match status" value="1"/>
</dbReference>
<evidence type="ECO:0000256" key="4">
    <source>
        <dbReference type="ARBA" id="ARBA00022837"/>
    </source>
</evidence>
<evidence type="ECO:0000256" key="1">
    <source>
        <dbReference type="ARBA" id="ARBA00008779"/>
    </source>
</evidence>
<evidence type="ECO:0000256" key="5">
    <source>
        <dbReference type="SAM" id="SignalP"/>
    </source>
</evidence>
<evidence type="ECO:0000259" key="6">
    <source>
        <dbReference type="Pfam" id="PF00884"/>
    </source>
</evidence>
<comment type="similarity">
    <text evidence="1">Belongs to the sulfatase family.</text>
</comment>
<evidence type="ECO:0000256" key="2">
    <source>
        <dbReference type="ARBA" id="ARBA00022723"/>
    </source>
</evidence>
<keyword evidence="2" id="KW-0479">Metal-binding</keyword>
<dbReference type="GO" id="GO:0004065">
    <property type="term" value="F:arylsulfatase activity"/>
    <property type="evidence" value="ECO:0007669"/>
    <property type="project" value="TreeGrafter"/>
</dbReference>
<feature type="signal peptide" evidence="5">
    <location>
        <begin position="1"/>
        <end position="26"/>
    </location>
</feature>
<dbReference type="Proteomes" id="UP000235005">
    <property type="component" value="Unassembled WGS sequence"/>
</dbReference>
<feature type="chain" id="PRO_5014678816" evidence="5">
    <location>
        <begin position="27"/>
        <end position="588"/>
    </location>
</feature>
<dbReference type="PANTHER" id="PTHR42693:SF33">
    <property type="entry name" value="ARYLSULFATASE"/>
    <property type="match status" value="1"/>
</dbReference>
<protein>
    <submittedName>
        <fullName evidence="7">Arylsulfatase</fullName>
    </submittedName>
</protein>
<dbReference type="CDD" id="cd16025">
    <property type="entry name" value="PAS_like"/>
    <property type="match status" value="1"/>
</dbReference>
<dbReference type="GO" id="GO:0046872">
    <property type="term" value="F:metal ion binding"/>
    <property type="evidence" value="ECO:0007669"/>
    <property type="project" value="UniProtKB-KW"/>
</dbReference>
<sequence length="588" mass="65616">MKSRSTGIRMIALATITTLASQFALASSKPATTDEKAKRPNVLVLIADDMGYSDIGAFGSEIQTPNINRLAAEGASFTNFHVGATCSPTRTMLISGVDNHLAGLGNMGEIMADNQFGMPGYEGYLNTSVVSIATVMRDAGYNTYMAGKWHLGGNPESIPHARGFDQSFALAESGADNWVEQPYAPMYERVHYFENGKEVSLPTENYFSSDFYTQRIIENIETNRDSGEPFFAWLGYQAVHYPHQAPKAFIDKYNGVYDGGWDEMRRNRLTRQKELGIFPDSVQLDDQFEKTSFGDWQIPDWDTLSTEERKFNIRRMQTYAGMADNMDHNIGKLLDYLKDIGELDNTLIIFMADNGTDPNLLSSKAEYRDWYRKNYQYTYMEDYKGDYSTMGQKGSYADYGPGWAAAANSPNSYYKTFSTEGGLRVPFIVRYPGAIPAGLQSNTFAFVRDVYPTILEVTGVDMPGDTYKGRQIHAPDGTSMWPVITGKADTVHPSSEAIGYELAGSSAVFKGKYKLSINPPPKGTGEWELYEIAIDPSEINNLAASMPELVKEMIADYARYEKENAVVPVPEGYNPLLQVLKNSERVHH</sequence>
<reference evidence="7 8" key="1">
    <citation type="submission" date="2018-01" db="EMBL/GenBank/DDBJ databases">
        <title>The draft genome sequence of Halioglobus lutimaris HF004.</title>
        <authorList>
            <person name="Du Z.-J."/>
            <person name="Shi M.-J."/>
        </authorList>
    </citation>
    <scope>NUCLEOTIDE SEQUENCE [LARGE SCALE GENOMIC DNA]</scope>
    <source>
        <strain evidence="7 8">HF004</strain>
    </source>
</reference>
<name>A0A2N5WZH7_9GAMM</name>
<evidence type="ECO:0000313" key="8">
    <source>
        <dbReference type="Proteomes" id="UP000235005"/>
    </source>
</evidence>
<dbReference type="Gene3D" id="3.30.1120.10">
    <property type="match status" value="1"/>
</dbReference>
<dbReference type="RefSeq" id="WP_076000161.1">
    <property type="nucleotide sequence ID" value="NZ_PKUS01000026.1"/>
</dbReference>
<dbReference type="Pfam" id="PF00884">
    <property type="entry name" value="Sulfatase"/>
    <property type="match status" value="1"/>
</dbReference>
<keyword evidence="8" id="KW-1185">Reference proteome</keyword>
<proteinExistence type="inferred from homology"/>